<dbReference type="EMBL" id="CP009286">
    <property type="protein sequence ID" value="AIQ65707.1"/>
    <property type="molecule type" value="Genomic_DNA"/>
</dbReference>
<sequence length="102" mass="11020">MNTESSAQVGQVVKILKGKEAGEIAVVIAVVDSKFVYIADGSKRKFDSPKKKNVLHLELTPVISSEVVNSLKEIGRVTNGKLRFAVLDFERSAGTSAMKKGE</sequence>
<dbReference type="Proteomes" id="UP000029507">
    <property type="component" value="Chromosome"/>
</dbReference>
<name>A0A089LXQ2_9BACL</name>
<dbReference type="STRING" id="169760.PSTEL_24020"/>
<proteinExistence type="predicted"/>
<accession>A0A089LXQ2</accession>
<dbReference type="KEGG" id="pste:PSTEL_24020"/>
<evidence type="ECO:0000313" key="3">
    <source>
        <dbReference type="EMBL" id="AIQ65707.1"/>
    </source>
</evidence>
<organism evidence="3 4">
    <name type="scientific">Paenibacillus stellifer</name>
    <dbReference type="NCBI Taxonomy" id="169760"/>
    <lineage>
        <taxon>Bacteria</taxon>
        <taxon>Bacillati</taxon>
        <taxon>Bacillota</taxon>
        <taxon>Bacilli</taxon>
        <taxon>Bacillales</taxon>
        <taxon>Paenibacillaceae</taxon>
        <taxon>Paenibacillus</taxon>
    </lineage>
</organism>
<dbReference type="OrthoDB" id="5244at2"/>
<dbReference type="SUPFAM" id="SSF50104">
    <property type="entry name" value="Translation proteins SH3-like domain"/>
    <property type="match status" value="1"/>
</dbReference>
<dbReference type="Gene3D" id="2.30.30.30">
    <property type="match status" value="1"/>
</dbReference>
<protein>
    <submittedName>
        <fullName evidence="3">KOW domain-containing protein</fullName>
    </submittedName>
</protein>
<dbReference type="CDD" id="cd06088">
    <property type="entry name" value="KOW_RPL14"/>
    <property type="match status" value="1"/>
</dbReference>
<dbReference type="InterPro" id="IPR008991">
    <property type="entry name" value="Translation_prot_SH3-like_sf"/>
</dbReference>
<dbReference type="InterPro" id="IPR014722">
    <property type="entry name" value="Rib_uL2_dom2"/>
</dbReference>
<evidence type="ECO:0000256" key="1">
    <source>
        <dbReference type="ARBA" id="ARBA00022980"/>
    </source>
</evidence>
<reference evidence="3 4" key="1">
    <citation type="submission" date="2014-08" db="EMBL/GenBank/DDBJ databases">
        <title>Comparative genomics of the Paenibacillus odorifer group.</title>
        <authorList>
            <person name="den Bakker H.C."/>
            <person name="Tsai Y.-C."/>
            <person name="Martin N."/>
            <person name="Korlach J."/>
            <person name="Wiedmann M."/>
        </authorList>
    </citation>
    <scope>NUCLEOTIDE SEQUENCE [LARGE SCALE GENOMIC DNA]</scope>
    <source>
        <strain evidence="3 4">DSM 14472</strain>
    </source>
</reference>
<gene>
    <name evidence="3" type="ORF">PSTEL_24020</name>
</gene>
<dbReference type="GO" id="GO:0005840">
    <property type="term" value="C:ribosome"/>
    <property type="evidence" value="ECO:0007669"/>
    <property type="project" value="UniProtKB-KW"/>
</dbReference>
<evidence type="ECO:0000313" key="4">
    <source>
        <dbReference type="Proteomes" id="UP000029507"/>
    </source>
</evidence>
<dbReference type="GO" id="GO:1990904">
    <property type="term" value="C:ribonucleoprotein complex"/>
    <property type="evidence" value="ECO:0007669"/>
    <property type="project" value="UniProtKB-KW"/>
</dbReference>
<dbReference type="InterPro" id="IPR041985">
    <property type="entry name" value="Ribosomal_eL14_KOW"/>
</dbReference>
<dbReference type="RefSeq" id="WP_038701549.1">
    <property type="nucleotide sequence ID" value="NZ_CP009286.1"/>
</dbReference>
<keyword evidence="4" id="KW-1185">Reference proteome</keyword>
<dbReference type="AlphaFoldDB" id="A0A089LXQ2"/>
<keyword evidence="1" id="KW-0689">Ribosomal protein</keyword>
<keyword evidence="2" id="KW-0687">Ribonucleoprotein</keyword>
<dbReference type="HOGENOM" id="CLU_168121_1_0_9"/>
<evidence type="ECO:0000256" key="2">
    <source>
        <dbReference type="ARBA" id="ARBA00023274"/>
    </source>
</evidence>